<dbReference type="EMBL" id="AENT01000010">
    <property type="protein sequence ID" value="EFR43164.1"/>
    <property type="molecule type" value="Genomic_DNA"/>
</dbReference>
<dbReference type="GO" id="GO:0015031">
    <property type="term" value="P:protein transport"/>
    <property type="evidence" value="ECO:0007669"/>
    <property type="project" value="UniProtKB-KW"/>
</dbReference>
<evidence type="ECO:0000259" key="15">
    <source>
        <dbReference type="Pfam" id="PF05658"/>
    </source>
</evidence>
<dbReference type="Gene3D" id="2.150.10.10">
    <property type="entry name" value="Serralysin-like metalloprotease, C-terminal"/>
    <property type="match status" value="3"/>
</dbReference>
<evidence type="ECO:0000256" key="2">
    <source>
        <dbReference type="ARBA" id="ARBA00004442"/>
    </source>
</evidence>
<evidence type="ECO:0000256" key="6">
    <source>
        <dbReference type="ARBA" id="ARBA00022692"/>
    </source>
</evidence>
<feature type="signal peptide" evidence="13">
    <location>
        <begin position="1"/>
        <end position="28"/>
    </location>
</feature>
<keyword evidence="9" id="KW-0472">Membrane</keyword>
<dbReference type="InterPro" id="IPR045584">
    <property type="entry name" value="Pilin-like"/>
</dbReference>
<evidence type="ECO:0000256" key="9">
    <source>
        <dbReference type="ARBA" id="ARBA00023136"/>
    </source>
</evidence>
<evidence type="ECO:0000313" key="17">
    <source>
        <dbReference type="EMBL" id="EFR43164.1"/>
    </source>
</evidence>
<dbReference type="Proteomes" id="UP000004594">
    <property type="component" value="Unassembled WGS sequence"/>
</dbReference>
<dbReference type="SUPFAM" id="SSF101967">
    <property type="entry name" value="Adhesin YadA, collagen-binding domain"/>
    <property type="match status" value="2"/>
</dbReference>
<feature type="domain" description="Trimeric autotransporter adhesin YadA-like head" evidence="15">
    <location>
        <begin position="137"/>
        <end position="160"/>
    </location>
</feature>
<dbReference type="GO" id="GO:0009986">
    <property type="term" value="C:cell surface"/>
    <property type="evidence" value="ECO:0007669"/>
    <property type="project" value="UniProtKB-SubCell"/>
</dbReference>
<dbReference type="InterPro" id="IPR011049">
    <property type="entry name" value="Serralysin-like_metalloprot_C"/>
</dbReference>
<dbReference type="SUPFAM" id="SSF54523">
    <property type="entry name" value="Pili subunits"/>
    <property type="match status" value="1"/>
</dbReference>
<feature type="compositionally biased region" description="Low complexity" evidence="12">
    <location>
        <begin position="511"/>
        <end position="521"/>
    </location>
</feature>
<evidence type="ECO:0000256" key="11">
    <source>
        <dbReference type="SAM" id="Coils"/>
    </source>
</evidence>
<dbReference type="CDD" id="cd12820">
    <property type="entry name" value="LbR_YadA-like"/>
    <property type="match status" value="1"/>
</dbReference>
<evidence type="ECO:0000256" key="1">
    <source>
        <dbReference type="ARBA" id="ARBA00004241"/>
    </source>
</evidence>
<evidence type="ECO:0000256" key="5">
    <source>
        <dbReference type="ARBA" id="ARBA00022452"/>
    </source>
</evidence>
<dbReference type="Gene3D" id="3.30.1300.30">
    <property type="entry name" value="GSPII I/J protein-like"/>
    <property type="match status" value="1"/>
</dbReference>
<feature type="domain" description="Trimeric autotransporter adhesin YadA-like head" evidence="15">
    <location>
        <begin position="108"/>
        <end position="132"/>
    </location>
</feature>
<evidence type="ECO:0000259" key="16">
    <source>
        <dbReference type="Pfam" id="PF05662"/>
    </source>
</evidence>
<sequence>MKFNKRILRCLILGACFTLPVTSTQVHALEDWQTSYQSRPNAPVKKEATTAIEKLIEGKQDKLTYTEKEWLKKYLGMHYFGMDDIISDGEDNWDNAGVEPSGTGGKTNVGSIAIGKKAYVNGGESIAFGTGARVVDGSHSLAIGTDSYAKSSNSMAIGSLSKAIQDSSMAIGVRSNALATGSMALGIASEATINYAHAFGYAAKAYAYGATAVGNQAKVEKGASNAISIGSETNVKGKESVLVGSLSNLIGENSIGIGTSVQVDKNDSVAIGGNAITREENTVAIGRWVQANGAGTTVLGQGAIAESKAINSTVLGRKAIANADGSVALGSYSTANRVGGLQEGIDFGTALDSFYAEKRGELETKKKAMTDAQTALEAAPDNKDLKNKYEEAKLEYHKFISTWTATSGEVSVGDNQKGLTRQITNVAAGTFSTDAVNVAQLQSLASAPMQFKFGTTTWNMPLNKFRMEFADGIRAEKITDSEGNTVTKVTLDKKSLKNDNDFKGPKGDQGKAGPAGPPGSSAFAVWKDAHRLDKPNATKDDFFKSLQGKSAYDIWKEQPENSGKTMQQFLKSMKGGVGKLISTDGTVKLKETKDTSGDITGYDLSVDTGSLYASIDEVGASSAALSALRPMEFTPDDKWSFSAGYGHYRNANAMALGTFYRPNENMLISIGATAGENHHMLNAGVSWKVGNGKSNFYIKSDMIRQIEIQKTEIQRQKVQIELQKAEIDALKMKMSELDDLKRKVNLLMKNLK</sequence>
<feature type="domain" description="Trimeric autotransporter adhesin YadA-like head" evidence="15">
    <location>
        <begin position="166"/>
        <end position="186"/>
    </location>
</feature>
<feature type="region of interest" description="Disordered" evidence="12">
    <location>
        <begin position="496"/>
        <end position="521"/>
    </location>
</feature>
<proteinExistence type="inferred from homology"/>
<dbReference type="InterPro" id="IPR008640">
    <property type="entry name" value="Adhesin_Head_dom"/>
</dbReference>
<dbReference type="Pfam" id="PF05658">
    <property type="entry name" value="YadA_head"/>
    <property type="match status" value="6"/>
</dbReference>
<feature type="compositionally biased region" description="Basic and acidic residues" evidence="12">
    <location>
        <begin position="496"/>
        <end position="509"/>
    </location>
</feature>
<dbReference type="Pfam" id="PF05662">
    <property type="entry name" value="YadA_stalk"/>
    <property type="match status" value="1"/>
</dbReference>
<keyword evidence="6" id="KW-0812">Transmembrane</keyword>
<evidence type="ECO:0000256" key="8">
    <source>
        <dbReference type="ARBA" id="ARBA00022927"/>
    </source>
</evidence>
<dbReference type="AlphaFoldDB" id="E4L820"/>
<dbReference type="InterPro" id="IPR005594">
    <property type="entry name" value="YadA_C"/>
</dbReference>
<evidence type="ECO:0000256" key="13">
    <source>
        <dbReference type="SAM" id="SignalP"/>
    </source>
</evidence>
<evidence type="ECO:0000313" key="18">
    <source>
        <dbReference type="Proteomes" id="UP000004594"/>
    </source>
</evidence>
<organism evidence="17 18">
    <name type="scientific">Dialister micraerophilus UPII 345-E</name>
    <dbReference type="NCBI Taxonomy" id="910314"/>
    <lineage>
        <taxon>Bacteria</taxon>
        <taxon>Bacillati</taxon>
        <taxon>Bacillota</taxon>
        <taxon>Negativicutes</taxon>
        <taxon>Veillonellales</taxon>
        <taxon>Veillonellaceae</taxon>
        <taxon>Dialister</taxon>
    </lineage>
</organism>
<feature type="domain" description="Trimeric autotransporter adhesin YadA-like head" evidence="15">
    <location>
        <begin position="198"/>
        <end position="217"/>
    </location>
</feature>
<evidence type="ECO:0000256" key="10">
    <source>
        <dbReference type="ARBA" id="ARBA00023237"/>
    </source>
</evidence>
<feature type="chain" id="PRO_5005673677" evidence="13">
    <location>
        <begin position="29"/>
        <end position="752"/>
    </location>
</feature>
<dbReference type="Pfam" id="PF03895">
    <property type="entry name" value="YadA_anchor"/>
    <property type="match status" value="1"/>
</dbReference>
<evidence type="ECO:0000259" key="14">
    <source>
        <dbReference type="Pfam" id="PF03895"/>
    </source>
</evidence>
<keyword evidence="5" id="KW-1134">Transmembrane beta strand</keyword>
<dbReference type="OrthoDB" id="1632109at2"/>
<keyword evidence="11" id="KW-0175">Coiled coil</keyword>
<feature type="domain" description="Trimeric autotransporter adhesin YadA-like head" evidence="15">
    <location>
        <begin position="266"/>
        <end position="286"/>
    </location>
</feature>
<name>E4L820_9FIRM</name>
<keyword evidence="10" id="KW-0998">Cell outer membrane</keyword>
<evidence type="ECO:0000256" key="12">
    <source>
        <dbReference type="SAM" id="MobiDB-lite"/>
    </source>
</evidence>
<evidence type="ECO:0000256" key="4">
    <source>
        <dbReference type="ARBA" id="ARBA00022448"/>
    </source>
</evidence>
<dbReference type="RefSeq" id="WP_007554262.1">
    <property type="nucleotide sequence ID" value="NZ_AENT01000010.1"/>
</dbReference>
<comment type="subcellular location">
    <subcellularLocation>
        <location evidence="2">Cell outer membrane</location>
    </subcellularLocation>
    <subcellularLocation>
        <location evidence="1">Cell surface</location>
    </subcellularLocation>
</comment>
<dbReference type="eggNOG" id="COG5295">
    <property type="taxonomic scope" value="Bacteria"/>
</dbReference>
<dbReference type="InterPro" id="IPR008635">
    <property type="entry name" value="Coiled_stalk_dom"/>
</dbReference>
<keyword evidence="4" id="KW-0813">Transport</keyword>
<comment type="similarity">
    <text evidence="3">Belongs to the autotransporter-2 (AT-2) (TC 1.B.40) family.</text>
</comment>
<dbReference type="GO" id="GO:0009279">
    <property type="term" value="C:cell outer membrane"/>
    <property type="evidence" value="ECO:0007669"/>
    <property type="project" value="UniProtKB-SubCell"/>
</dbReference>
<comment type="caution">
    <text evidence="17">The sequence shown here is derived from an EMBL/GenBank/DDBJ whole genome shotgun (WGS) entry which is preliminary data.</text>
</comment>
<keyword evidence="8" id="KW-0653">Protein transport</keyword>
<feature type="domain" description="Trimeric autotransporter adhesin YadA-like stalk" evidence="16">
    <location>
        <begin position="422"/>
        <end position="446"/>
    </location>
</feature>
<evidence type="ECO:0000256" key="7">
    <source>
        <dbReference type="ARBA" id="ARBA00022729"/>
    </source>
</evidence>
<dbReference type="Gene3D" id="2.60.40.4050">
    <property type="match status" value="2"/>
</dbReference>
<evidence type="ECO:0000256" key="3">
    <source>
        <dbReference type="ARBA" id="ARBA00005848"/>
    </source>
</evidence>
<protein>
    <submittedName>
        <fullName evidence="17">Hep/Hag repeat protein</fullName>
    </submittedName>
</protein>
<accession>E4L820</accession>
<feature type="domain" description="Trimeric autotransporter adhesin YadA-like C-terminal membrane anchor" evidence="14">
    <location>
        <begin position="634"/>
        <end position="687"/>
    </location>
</feature>
<gene>
    <name evidence="17" type="ORF">HMPREF9220_0866</name>
</gene>
<reference evidence="17 18" key="1">
    <citation type="submission" date="2010-11" db="EMBL/GenBank/DDBJ databases">
        <authorList>
            <person name="Durkin A.S."/>
            <person name="Madupu R."/>
            <person name="Torralba M."/>
            <person name="Gillis M."/>
            <person name="Methe B."/>
            <person name="Sutton G."/>
            <person name="Nelson K.E."/>
        </authorList>
    </citation>
    <scope>NUCLEOTIDE SEQUENCE [LARGE SCALE GENOMIC DNA]</scope>
    <source>
        <strain evidence="17 18">UPII 345-E</strain>
    </source>
</reference>
<feature type="domain" description="Trimeric autotransporter adhesin YadA-like head" evidence="15">
    <location>
        <begin position="309"/>
        <end position="333"/>
    </location>
</feature>
<keyword evidence="7 13" id="KW-0732">Signal</keyword>
<feature type="coiled-coil region" evidence="11">
    <location>
        <begin position="703"/>
        <end position="750"/>
    </location>
</feature>